<dbReference type="EC" id="5.3.1.24" evidence="3 9"/>
<dbReference type="GO" id="GO:0016853">
    <property type="term" value="F:isomerase activity"/>
    <property type="evidence" value="ECO:0007669"/>
    <property type="project" value="UniProtKB-KW"/>
</dbReference>
<dbReference type="CDD" id="cd00405">
    <property type="entry name" value="PRAI"/>
    <property type="match status" value="1"/>
</dbReference>
<evidence type="ECO:0000256" key="1">
    <source>
        <dbReference type="ARBA" id="ARBA00001164"/>
    </source>
</evidence>
<proteinExistence type="inferred from homology"/>
<keyword evidence="6 9" id="KW-0822">Tryptophan biosynthesis</keyword>
<dbReference type="SUPFAM" id="SSF51366">
    <property type="entry name" value="Ribulose-phoshate binding barrel"/>
    <property type="match status" value="1"/>
</dbReference>
<gene>
    <name evidence="9" type="primary">trpF</name>
    <name evidence="11" type="ORF">RM549_03620</name>
</gene>
<dbReference type="InterPro" id="IPR013785">
    <property type="entry name" value="Aldolase_TIM"/>
</dbReference>
<dbReference type="InterPro" id="IPR001240">
    <property type="entry name" value="PRAI_dom"/>
</dbReference>
<comment type="similarity">
    <text evidence="9">Belongs to the TrpF family.</text>
</comment>
<reference evidence="11 12" key="1">
    <citation type="submission" date="2023-09" db="EMBL/GenBank/DDBJ databases">
        <authorList>
            <person name="Rey-Velasco X."/>
        </authorList>
    </citation>
    <scope>NUCLEOTIDE SEQUENCE [LARGE SCALE GENOMIC DNA]</scope>
    <source>
        <strain evidence="11 12">F188</strain>
    </source>
</reference>
<evidence type="ECO:0000313" key="12">
    <source>
        <dbReference type="Proteomes" id="UP001261624"/>
    </source>
</evidence>
<evidence type="ECO:0000256" key="3">
    <source>
        <dbReference type="ARBA" id="ARBA00012572"/>
    </source>
</evidence>
<evidence type="ECO:0000256" key="9">
    <source>
        <dbReference type="HAMAP-Rule" id="MF_00135"/>
    </source>
</evidence>
<evidence type="ECO:0000313" key="11">
    <source>
        <dbReference type="EMBL" id="MDT0688856.1"/>
    </source>
</evidence>
<evidence type="ECO:0000256" key="8">
    <source>
        <dbReference type="ARBA" id="ARBA00023235"/>
    </source>
</evidence>
<dbReference type="HAMAP" id="MF_00135">
    <property type="entry name" value="PRAI"/>
    <property type="match status" value="1"/>
</dbReference>
<feature type="domain" description="N-(5'phosphoribosyl) anthranilate isomerase (PRAI)" evidence="10">
    <location>
        <begin position="6"/>
        <end position="212"/>
    </location>
</feature>
<accession>A0ABU3DYP9</accession>
<comment type="catalytic activity">
    <reaction evidence="1 9">
        <text>N-(5-phospho-beta-D-ribosyl)anthranilate = 1-(2-carboxyphenylamino)-1-deoxy-D-ribulose 5-phosphate</text>
        <dbReference type="Rhea" id="RHEA:21540"/>
        <dbReference type="ChEBI" id="CHEBI:18277"/>
        <dbReference type="ChEBI" id="CHEBI:58613"/>
        <dbReference type="EC" id="5.3.1.24"/>
    </reaction>
</comment>
<evidence type="ECO:0000256" key="5">
    <source>
        <dbReference type="ARBA" id="ARBA00022605"/>
    </source>
</evidence>
<comment type="caution">
    <text evidence="11">The sequence shown here is derived from an EMBL/GenBank/DDBJ whole genome shotgun (WGS) entry which is preliminary data.</text>
</comment>
<keyword evidence="5 9" id="KW-0028">Amino-acid biosynthesis</keyword>
<keyword evidence="7 9" id="KW-0057">Aromatic amino acid biosynthesis</keyword>
<dbReference type="InterPro" id="IPR011060">
    <property type="entry name" value="RibuloseP-bd_barrel"/>
</dbReference>
<evidence type="ECO:0000256" key="6">
    <source>
        <dbReference type="ARBA" id="ARBA00022822"/>
    </source>
</evidence>
<sequence>MANIRLKICGMKQPENVREIAMLQPDYMGLIFYEKSPRYVAAHIPEITSEVKKTGVFVDTSLEFILEKIEKYQLQALQLHGRETAEFCRQLRDNLQDKNIEIIKVFSVKEEFDFSRLEEYEGVVDFFLFDTKGKNKGGNGVTFNWEVLKNYPSSTPFFLSGGIGLEEAEEVKELMNLFQENGKENLLYAVDVNSRFEDEQGLKNAEKLRQFKERITEKLDL</sequence>
<dbReference type="Gene3D" id="3.20.20.70">
    <property type="entry name" value="Aldolase class I"/>
    <property type="match status" value="1"/>
</dbReference>
<protein>
    <recommendedName>
        <fullName evidence="4 9">N-(5'-phosphoribosyl)anthranilate isomerase</fullName>
        <shortName evidence="9">PRAI</shortName>
        <ecNumber evidence="3 9">5.3.1.24</ecNumber>
    </recommendedName>
</protein>
<evidence type="ECO:0000256" key="4">
    <source>
        <dbReference type="ARBA" id="ARBA00022272"/>
    </source>
</evidence>
<dbReference type="EMBL" id="JAVRHM010000002">
    <property type="protein sequence ID" value="MDT0688856.1"/>
    <property type="molecule type" value="Genomic_DNA"/>
</dbReference>
<evidence type="ECO:0000256" key="2">
    <source>
        <dbReference type="ARBA" id="ARBA00004664"/>
    </source>
</evidence>
<dbReference type="Proteomes" id="UP001261624">
    <property type="component" value="Unassembled WGS sequence"/>
</dbReference>
<name>A0ABU3DYP9_9FLAO</name>
<keyword evidence="8 9" id="KW-0413">Isomerase</keyword>
<dbReference type="PANTHER" id="PTHR42894:SF1">
    <property type="entry name" value="N-(5'-PHOSPHORIBOSYL)ANTHRANILATE ISOMERASE"/>
    <property type="match status" value="1"/>
</dbReference>
<dbReference type="PANTHER" id="PTHR42894">
    <property type="entry name" value="N-(5'-PHOSPHORIBOSYL)ANTHRANILATE ISOMERASE"/>
    <property type="match status" value="1"/>
</dbReference>
<comment type="pathway">
    <text evidence="2 9">Amino-acid biosynthesis; L-tryptophan biosynthesis; L-tryptophan from chorismate: step 3/5.</text>
</comment>
<dbReference type="Pfam" id="PF00697">
    <property type="entry name" value="PRAI"/>
    <property type="match status" value="1"/>
</dbReference>
<keyword evidence="12" id="KW-1185">Reference proteome</keyword>
<evidence type="ECO:0000256" key="7">
    <source>
        <dbReference type="ARBA" id="ARBA00023141"/>
    </source>
</evidence>
<organism evidence="11 12">
    <name type="scientific">Autumnicola patrickiae</name>
    <dbReference type="NCBI Taxonomy" id="3075591"/>
    <lineage>
        <taxon>Bacteria</taxon>
        <taxon>Pseudomonadati</taxon>
        <taxon>Bacteroidota</taxon>
        <taxon>Flavobacteriia</taxon>
        <taxon>Flavobacteriales</taxon>
        <taxon>Flavobacteriaceae</taxon>
        <taxon>Autumnicola</taxon>
    </lineage>
</organism>
<dbReference type="RefSeq" id="WP_311681467.1">
    <property type="nucleotide sequence ID" value="NZ_JAVRHM010000002.1"/>
</dbReference>
<evidence type="ECO:0000259" key="10">
    <source>
        <dbReference type="Pfam" id="PF00697"/>
    </source>
</evidence>
<dbReference type="InterPro" id="IPR044643">
    <property type="entry name" value="TrpF_fam"/>
</dbReference>